<reference evidence="2 3" key="1">
    <citation type="journal article" date="2006" name="PLoS Genet.">
        <title>Comparative genomics of emerging human ehrlichiosis agents.</title>
        <authorList>
            <person name="Dunning Hotopp J.C."/>
            <person name="Lin M."/>
            <person name="Madupu R."/>
            <person name="Crabtree J."/>
            <person name="Angiuoli S.V."/>
            <person name="Eisen J.A."/>
            <person name="Seshadri R."/>
            <person name="Ren Q."/>
            <person name="Wu M."/>
            <person name="Utterback T.R."/>
            <person name="Smith S."/>
            <person name="Lewis M."/>
            <person name="Khouri H."/>
            <person name="Zhang C."/>
            <person name="Niu H."/>
            <person name="Lin Q."/>
            <person name="Ohashi N."/>
            <person name="Zhi N."/>
            <person name="Nelson W."/>
            <person name="Brinkac L.M."/>
            <person name="Dodson R.J."/>
            <person name="Rosovitz M.J."/>
            <person name="Sundaram J."/>
            <person name="Daugherty S.C."/>
            <person name="Davidsen T."/>
            <person name="Durkin A.S."/>
            <person name="Gwinn M."/>
            <person name="Haft D.H."/>
            <person name="Selengut J.D."/>
            <person name="Sullivan S.A."/>
            <person name="Zafar N."/>
            <person name="Zhou L."/>
            <person name="Benahmed F."/>
            <person name="Forberger H."/>
            <person name="Halpin R."/>
            <person name="Mulligan S."/>
            <person name="Robinson J."/>
            <person name="White O."/>
            <person name="Rikihisa Y."/>
            <person name="Tettelin H."/>
        </authorList>
    </citation>
    <scope>NUCLEOTIDE SEQUENCE [LARGE SCALE GENOMIC DNA]</scope>
    <source>
        <strain evidence="3">ATCC VR-367 / Miyayama</strain>
    </source>
</reference>
<dbReference type="OrthoDB" id="7165343at2"/>
<feature type="chain" id="PRO_5004208208" description="P44/Msp2 family outer membrane protein" evidence="1">
    <location>
        <begin position="23"/>
        <end position="261"/>
    </location>
</feature>
<feature type="signal peptide" evidence="1">
    <location>
        <begin position="1"/>
        <end position="22"/>
    </location>
</feature>
<dbReference type="AlphaFoldDB" id="Q2GCQ7"/>
<evidence type="ECO:0000256" key="1">
    <source>
        <dbReference type="SAM" id="SignalP"/>
    </source>
</evidence>
<proteinExistence type="predicted"/>
<evidence type="ECO:0000313" key="3">
    <source>
        <dbReference type="Proteomes" id="UP000001942"/>
    </source>
</evidence>
<dbReference type="KEGG" id="nse:NSE_0872"/>
<keyword evidence="1" id="KW-0732">Signal</keyword>
<keyword evidence="3" id="KW-1185">Reference proteome</keyword>
<dbReference type="Proteomes" id="UP000001942">
    <property type="component" value="Chromosome"/>
</dbReference>
<dbReference type="EMBL" id="CP000237">
    <property type="protein sequence ID" value="ABD45908.1"/>
    <property type="molecule type" value="Genomic_DNA"/>
</dbReference>
<accession>Q2GCQ7</accession>
<evidence type="ECO:0008006" key="4">
    <source>
        <dbReference type="Google" id="ProtNLM"/>
    </source>
</evidence>
<dbReference type="HOGENOM" id="CLU_1068875_0_0_5"/>
<dbReference type="RefSeq" id="WP_011452245.1">
    <property type="nucleotide sequence ID" value="NC_007798.1"/>
</dbReference>
<evidence type="ECO:0000313" key="2">
    <source>
        <dbReference type="EMBL" id="ABD45908.1"/>
    </source>
</evidence>
<sequence length="261" mass="28058">MNIFRSMIWALLLALLGDFASASPAAKSGTKFYVGANYNAFVAGKISGEDIHRDINTEKAKLFFPVTKKKLMDSTLESFGGKIGFTVSGLSVEAECLYGRTASSGLSSQTNDPAHKTKTISASDGKTNGGYVYLLGILNTNLEFSGVTLFSPYLSLGVGSGSILIEGDDGNYGFPLVTQLRTGLKSDLELFSLSVKPYFGYRLMLVSSMCTERLTDVPTIVTSRLDTGLGIVDKIKEAVSVIRSMSHVSHNIEAGIAFYMH</sequence>
<organism evidence="2 3">
    <name type="scientific">Ehrlichia sennetsu (strain ATCC VR-367 / Miyayama)</name>
    <name type="common">Neorickettsia sennetsu</name>
    <dbReference type="NCBI Taxonomy" id="222891"/>
    <lineage>
        <taxon>Bacteria</taxon>
        <taxon>Pseudomonadati</taxon>
        <taxon>Pseudomonadota</taxon>
        <taxon>Alphaproteobacteria</taxon>
        <taxon>Rickettsiales</taxon>
        <taxon>Anaplasmataceae</taxon>
        <taxon>Ehrlichia</taxon>
    </lineage>
</organism>
<protein>
    <recommendedName>
        <fullName evidence="4">P44/Msp2 family outer membrane protein</fullName>
    </recommendedName>
</protein>
<gene>
    <name evidence="2" type="ordered locus">NSE_0872</name>
</gene>
<name>Q2GCQ7_EHRS3</name>